<gene>
    <name evidence="1" type="ORF">N3K66_001515</name>
</gene>
<protein>
    <submittedName>
        <fullName evidence="1">Uncharacterized protein</fullName>
    </submittedName>
</protein>
<name>A0ACC0VGG8_9HYPO</name>
<evidence type="ECO:0000313" key="2">
    <source>
        <dbReference type="Proteomes" id="UP001163324"/>
    </source>
</evidence>
<dbReference type="Proteomes" id="UP001163324">
    <property type="component" value="Chromosome 1"/>
</dbReference>
<evidence type="ECO:0000313" key="1">
    <source>
        <dbReference type="EMBL" id="KAI9904986.1"/>
    </source>
</evidence>
<proteinExistence type="predicted"/>
<comment type="caution">
    <text evidence="1">The sequence shown here is derived from an EMBL/GenBank/DDBJ whole genome shotgun (WGS) entry which is preliminary data.</text>
</comment>
<accession>A0ACC0VGG8</accession>
<sequence length="595" mass="66806">MADPEPPATPPPPGRQDTAMSTPAFASPRVTVDDVDSRPTSSRPALPVSNSDPIRASGYASPMRQHRRTPSTAREVKETLDAHVIFSNDDGSTQHRINQYTIHDEIGRGSYGAVHQATDQFGTSFAIKEFSKVRLRRRAQSEVLRQGPGRQVGPFGRRGGVGAARAAEAKDALHLIREEIAIMKKLNHPNLVQLIEVLDDPEEDSLYMVLEMCKKGVVMKVGLDQQADPYPEETCRYWFRDLILGIEYLHVQGVIHRDIKPDNLLLSDDDVLKVVDFGVSQMFGQPDDMRTAKSAGSPAFLPPELCGKHGDVEGPPIDIWSMGVSLYCMKYGKIPFNRDSMIEMYEAIKTDAPYLPDDENPDLVDLFHKILEKDPKKRITMTELREHPWVTKRGEDTLMSTEKNCAEPIEPPNELEVSRAFTRKMNHLLYVMKVLQKFRTLRAKRRARALAASSTLSLDNQQPSEDKAKAEEIEALLEQRRRMRSQDDSEGQGDPELLFLGIGTGSRDDFAMDQATPNIVADSPTAVDFNVFDRAYDEAVEQRLKLNTERRPTLFLNKFVRGDGKLNHIKSVSEGDNDDLTKATSQIDLTSQQEV</sequence>
<reference evidence="1" key="1">
    <citation type="submission" date="2022-10" db="EMBL/GenBank/DDBJ databases">
        <title>Complete Genome of Trichothecium roseum strain YXFP-22015, a Plant Pathogen Isolated from Citrus.</title>
        <authorList>
            <person name="Wang Y."/>
            <person name="Zhu L."/>
        </authorList>
    </citation>
    <scope>NUCLEOTIDE SEQUENCE</scope>
    <source>
        <strain evidence="1">YXFP-22015</strain>
    </source>
</reference>
<dbReference type="EMBL" id="CM047940">
    <property type="protein sequence ID" value="KAI9904986.1"/>
    <property type="molecule type" value="Genomic_DNA"/>
</dbReference>
<keyword evidence="2" id="KW-1185">Reference proteome</keyword>
<organism evidence="1 2">
    <name type="scientific">Trichothecium roseum</name>
    <dbReference type="NCBI Taxonomy" id="47278"/>
    <lineage>
        <taxon>Eukaryota</taxon>
        <taxon>Fungi</taxon>
        <taxon>Dikarya</taxon>
        <taxon>Ascomycota</taxon>
        <taxon>Pezizomycotina</taxon>
        <taxon>Sordariomycetes</taxon>
        <taxon>Hypocreomycetidae</taxon>
        <taxon>Hypocreales</taxon>
        <taxon>Hypocreales incertae sedis</taxon>
        <taxon>Trichothecium</taxon>
    </lineage>
</organism>